<dbReference type="Proteomes" id="UP000486602">
    <property type="component" value="Unassembled WGS sequence"/>
</dbReference>
<name>A0A7K3WMV6_9FLAO</name>
<organism evidence="1 2">
    <name type="scientific">Cryomorpha ignava</name>
    <dbReference type="NCBI Taxonomy" id="101383"/>
    <lineage>
        <taxon>Bacteria</taxon>
        <taxon>Pseudomonadati</taxon>
        <taxon>Bacteroidota</taxon>
        <taxon>Flavobacteriia</taxon>
        <taxon>Flavobacteriales</taxon>
        <taxon>Cryomorphaceae</taxon>
        <taxon>Cryomorpha</taxon>
    </lineage>
</organism>
<dbReference type="RefSeq" id="WP_163282743.1">
    <property type="nucleotide sequence ID" value="NZ_JAAGVY010000001.1"/>
</dbReference>
<dbReference type="Gene3D" id="1.20.58.60">
    <property type="match status" value="1"/>
</dbReference>
<keyword evidence="2" id="KW-1185">Reference proteome</keyword>
<dbReference type="EMBL" id="JAAGVY010000001">
    <property type="protein sequence ID" value="NEN22025.1"/>
    <property type="molecule type" value="Genomic_DNA"/>
</dbReference>
<protein>
    <submittedName>
        <fullName evidence="1">Uncharacterized protein</fullName>
    </submittedName>
</protein>
<proteinExistence type="predicted"/>
<accession>A0A7K3WMV6</accession>
<gene>
    <name evidence="1" type="ORF">G3O08_00715</name>
</gene>
<sequence length="213" mass="23869">MNNLSYSNQNNYHLLFRSFNSFNDQLSKLQMSFSQLRSKTKELEKQAKSSTNSKDAKEQIMQLRNKTIYDLKGIKTSLDSLHNQSHSVLQKSPRKGNTQVRTSLQGWYGNISGQCAKLQGQIDSLIGSLEASNLTLGHTEGDKTVEALAELLDAYQEVGKKIKDYKKITLQDGSPSLGETIPKDTMIDPLCVIIAFHLSMTLAIMLKKNRIVS</sequence>
<reference evidence="1 2" key="1">
    <citation type="submission" date="2020-02" db="EMBL/GenBank/DDBJ databases">
        <title>Out from the shadows clarifying the taxonomy of the family Cryomorphaceae and related taxa by utilizing the GTDB taxonomic framework.</title>
        <authorList>
            <person name="Bowman J.P."/>
        </authorList>
    </citation>
    <scope>NUCLEOTIDE SEQUENCE [LARGE SCALE GENOMIC DNA]</scope>
    <source>
        <strain evidence="1 2">QSSC 1-22</strain>
    </source>
</reference>
<dbReference type="AlphaFoldDB" id="A0A7K3WMV6"/>
<evidence type="ECO:0000313" key="2">
    <source>
        <dbReference type="Proteomes" id="UP000486602"/>
    </source>
</evidence>
<comment type="caution">
    <text evidence="1">The sequence shown here is derived from an EMBL/GenBank/DDBJ whole genome shotgun (WGS) entry which is preliminary data.</text>
</comment>
<evidence type="ECO:0000313" key="1">
    <source>
        <dbReference type="EMBL" id="NEN22025.1"/>
    </source>
</evidence>